<dbReference type="Gene3D" id="1.20.140.10">
    <property type="entry name" value="Butyryl-CoA Dehydrogenase, subunit A, domain 3"/>
    <property type="match status" value="1"/>
</dbReference>
<dbReference type="GO" id="GO:0016712">
    <property type="term" value="F:oxidoreductase activity, acting on paired donors, with incorporation or reduction of molecular oxygen, reduced flavin or flavoprotein as one donor, and incorporation of one atom of oxygen"/>
    <property type="evidence" value="ECO:0007669"/>
    <property type="project" value="TreeGrafter"/>
</dbReference>
<name>Q9F0J3_STRAE</name>
<evidence type="ECO:0000256" key="1">
    <source>
        <dbReference type="ARBA" id="ARBA00023002"/>
    </source>
</evidence>
<dbReference type="Pfam" id="PF08028">
    <property type="entry name" value="Acyl-CoA_dh_2"/>
    <property type="match status" value="1"/>
</dbReference>
<dbReference type="Gene3D" id="1.10.540.10">
    <property type="entry name" value="Acyl-CoA dehydrogenase/oxidase, N-terminal domain"/>
    <property type="match status" value="1"/>
</dbReference>
<evidence type="ECO:0000256" key="2">
    <source>
        <dbReference type="ARBA" id="ARBA00049661"/>
    </source>
</evidence>
<dbReference type="GO" id="GO:0033539">
    <property type="term" value="P:fatty acid beta-oxidation using acyl-CoA dehydrogenase"/>
    <property type="evidence" value="ECO:0007669"/>
    <property type="project" value="TreeGrafter"/>
</dbReference>
<reference evidence="6" key="1">
    <citation type="submission" date="1999-12" db="EMBL/GenBank/DDBJ databases">
        <title>Heterologous expression of the naphthocyclinone hydroxylase gene from Streptomyces arenae for production of novel hybrid polyketides.</title>
        <authorList>
            <person name="Bruenker P."/>
            <person name="Sterner O."/>
            <person name="Bailey J.E."/>
            <person name="Minas W."/>
        </authorList>
    </citation>
    <scope>NUCLEOTIDE SEQUENCE</scope>
</reference>
<dbReference type="InterPro" id="IPR046373">
    <property type="entry name" value="Acyl-CoA_Oxase/DH_mid-dom_sf"/>
</dbReference>
<dbReference type="EMBL" id="AF218066">
    <property type="protein sequence ID" value="AAG44124.1"/>
    <property type="molecule type" value="Genomic_DNA"/>
</dbReference>
<dbReference type="CDD" id="cd01159">
    <property type="entry name" value="NcnH"/>
    <property type="match status" value="1"/>
</dbReference>
<feature type="domain" description="Acyl-CoA dehydrogenase C-terminal" evidence="5">
    <location>
        <begin position="258"/>
        <end position="386"/>
    </location>
</feature>
<proteinExistence type="inferred from homology"/>
<feature type="domain" description="Acyl-CoA dehydrogenase/oxidase N-terminal" evidence="4">
    <location>
        <begin position="34"/>
        <end position="110"/>
    </location>
</feature>
<evidence type="ECO:0000259" key="5">
    <source>
        <dbReference type="Pfam" id="PF08028"/>
    </source>
</evidence>
<dbReference type="InterPro" id="IPR009100">
    <property type="entry name" value="AcylCoA_DH/oxidase_NM_dom_sf"/>
</dbReference>
<dbReference type="GO" id="GO:0050660">
    <property type="term" value="F:flavin adenine dinucleotide binding"/>
    <property type="evidence" value="ECO:0007669"/>
    <property type="project" value="InterPro"/>
</dbReference>
<evidence type="ECO:0000256" key="3">
    <source>
        <dbReference type="SAM" id="MobiDB-lite"/>
    </source>
</evidence>
<dbReference type="PIRSF" id="PIRSF016578">
    <property type="entry name" value="HsaA"/>
    <property type="match status" value="1"/>
</dbReference>
<dbReference type="InterPro" id="IPR036250">
    <property type="entry name" value="AcylCo_DH-like_C"/>
</dbReference>
<evidence type="ECO:0000313" key="6">
    <source>
        <dbReference type="EMBL" id="AAG44124.1"/>
    </source>
</evidence>
<dbReference type="GO" id="GO:0005737">
    <property type="term" value="C:cytoplasm"/>
    <property type="evidence" value="ECO:0007669"/>
    <property type="project" value="TreeGrafter"/>
</dbReference>
<dbReference type="Pfam" id="PF02771">
    <property type="entry name" value="Acyl-CoA_dh_N"/>
    <property type="match status" value="1"/>
</dbReference>
<dbReference type="PANTHER" id="PTHR48083">
    <property type="entry name" value="MEDIUM-CHAIN SPECIFIC ACYL-COA DEHYDROGENASE, MITOCHONDRIAL-RELATED"/>
    <property type="match status" value="1"/>
</dbReference>
<accession>Q9F0J3</accession>
<comment type="similarity">
    <text evidence="2">Belongs to the HpaH/HsaA monooxygenase family.</text>
</comment>
<dbReference type="InterPro" id="IPR013786">
    <property type="entry name" value="AcylCoA_DH/ox_N"/>
</dbReference>
<dbReference type="Gene3D" id="2.40.110.10">
    <property type="entry name" value="Butyryl-CoA Dehydrogenase, subunit A, domain 2"/>
    <property type="match status" value="1"/>
</dbReference>
<sequence length="405" mass="42454">MPDDAQTRPTLTPTAPALTADPTAPAIPVGPVALVQRARDLAELAGKHAGDADRERRLHPDVVRAVAEAGFGRHFVPVRWGGADGTFADLLAAVARVGEGCTSAAWVAALAATVPRMAAHLPRQGQAEVWSDGPDTLLVGALMPLGRAERAAGGWRLTGTWSYVSGVDFSDWALVCARTAEDGVEVPRYFALPREAYAIRDTWFTVGMRGTGSNTLSVDDVYVPDHRVCTRAAVLDGDCPDAPADCTRVPLKAVNGLSFAAPVLGAAKGLLAEWTRWAAPRITGTGDGDPRLAENALRHGVLARAAGEVDGAELLLDRTARAADTGALDPLLTARGGRDCALAAELLLTAADRLFRAAGTSAQVEGSPFERGWRDVSAAVSHLVLRFEPAATAYAQAVLTAQQEP</sequence>
<dbReference type="GO" id="GO:0003995">
    <property type="term" value="F:acyl-CoA dehydrogenase activity"/>
    <property type="evidence" value="ECO:0007669"/>
    <property type="project" value="TreeGrafter"/>
</dbReference>
<dbReference type="InterPro" id="IPR013107">
    <property type="entry name" value="Acyl-CoA_DH_C"/>
</dbReference>
<organism evidence="6">
    <name type="scientific">Streptomyces arenae</name>
    <dbReference type="NCBI Taxonomy" id="29301"/>
    <lineage>
        <taxon>Bacteria</taxon>
        <taxon>Bacillati</taxon>
        <taxon>Actinomycetota</taxon>
        <taxon>Actinomycetes</taxon>
        <taxon>Kitasatosporales</taxon>
        <taxon>Streptomycetaceae</taxon>
        <taxon>Streptomyces</taxon>
    </lineage>
</organism>
<dbReference type="AlphaFoldDB" id="Q9F0J3"/>
<dbReference type="PANTHER" id="PTHR48083:SF19">
    <property type="entry name" value="FLAVIN-DEPENDENT MONOOXYGENASE, OXYGENASE SUBUNIT HSAA"/>
    <property type="match status" value="1"/>
</dbReference>
<feature type="compositionally biased region" description="Low complexity" evidence="3">
    <location>
        <begin position="7"/>
        <end position="24"/>
    </location>
</feature>
<feature type="region of interest" description="Disordered" evidence="3">
    <location>
        <begin position="1"/>
        <end position="24"/>
    </location>
</feature>
<dbReference type="InterPro" id="IPR050741">
    <property type="entry name" value="Acyl-CoA_dehydrogenase"/>
</dbReference>
<dbReference type="SMR" id="Q9F0J3"/>
<gene>
    <name evidence="6" type="primary">ncnH</name>
</gene>
<keyword evidence="1" id="KW-0560">Oxidoreductase</keyword>
<dbReference type="SUPFAM" id="SSF47203">
    <property type="entry name" value="Acyl-CoA dehydrogenase C-terminal domain-like"/>
    <property type="match status" value="1"/>
</dbReference>
<dbReference type="RefSeq" id="WP_301647569.1">
    <property type="nucleotide sequence ID" value="NZ_JAKQYH010000014.1"/>
</dbReference>
<dbReference type="SUPFAM" id="SSF56645">
    <property type="entry name" value="Acyl-CoA dehydrogenase NM domain-like"/>
    <property type="match status" value="1"/>
</dbReference>
<protein>
    <submittedName>
        <fullName evidence="6">Hydroxylase NcnH</fullName>
    </submittedName>
</protein>
<dbReference type="InterPro" id="IPR037069">
    <property type="entry name" value="AcylCoA_DH/ox_N_sf"/>
</dbReference>
<evidence type="ECO:0000259" key="4">
    <source>
        <dbReference type="Pfam" id="PF02771"/>
    </source>
</evidence>